<comment type="caution">
    <text evidence="1">The sequence shown here is derived from an EMBL/GenBank/DDBJ whole genome shotgun (WGS) entry which is preliminary data.</text>
</comment>
<sequence>MGNASSEDLDRKVAALLVALEKLPPHRGVSFRGRSLDSSFGREGQVIVTRELTATSRSVAVATENLTSPALYVVLGRTGRAIEDVSRHPAEREVVFLPASMFTVVKSARVDDLPVTIVEQLNPELGQLDEPLGSLEEIAAFTVEKVRQARDDGPVEITTPGKFVGDIA</sequence>
<proteinExistence type="predicted"/>
<keyword evidence="2" id="KW-1185">Reference proteome</keyword>
<dbReference type="EMBL" id="JANARS010000001">
    <property type="protein sequence ID" value="MCP3420726.1"/>
    <property type="molecule type" value="Genomic_DNA"/>
</dbReference>
<protein>
    <recommendedName>
        <fullName evidence="3">NAD(+)--protein-arginine ADP-ribosyltransferase</fullName>
    </recommendedName>
</protein>
<dbReference type="PROSITE" id="PS51996">
    <property type="entry name" value="TR_MART"/>
    <property type="match status" value="1"/>
</dbReference>
<organism evidence="1 2">
    <name type="scientific">Nocardioides pinisoli</name>
    <dbReference type="NCBI Taxonomy" id="2950279"/>
    <lineage>
        <taxon>Bacteria</taxon>
        <taxon>Bacillati</taxon>
        <taxon>Actinomycetota</taxon>
        <taxon>Actinomycetes</taxon>
        <taxon>Propionibacteriales</taxon>
        <taxon>Nocardioidaceae</taxon>
        <taxon>Nocardioides</taxon>
    </lineage>
</organism>
<dbReference type="RefSeq" id="WP_254179951.1">
    <property type="nucleotide sequence ID" value="NZ_JANARS010000001.1"/>
</dbReference>
<name>A0ABT1KVU0_9ACTN</name>
<evidence type="ECO:0000313" key="2">
    <source>
        <dbReference type="Proteomes" id="UP001204524"/>
    </source>
</evidence>
<dbReference type="Proteomes" id="UP001204524">
    <property type="component" value="Unassembled WGS sequence"/>
</dbReference>
<accession>A0ABT1KVU0</accession>
<evidence type="ECO:0000313" key="1">
    <source>
        <dbReference type="EMBL" id="MCP3420726.1"/>
    </source>
</evidence>
<dbReference type="SUPFAM" id="SSF56399">
    <property type="entry name" value="ADP-ribosylation"/>
    <property type="match status" value="1"/>
</dbReference>
<dbReference type="Gene3D" id="3.90.176.10">
    <property type="entry name" value="Toxin ADP-ribosyltransferase, Chain A, domain 1"/>
    <property type="match status" value="1"/>
</dbReference>
<evidence type="ECO:0008006" key="3">
    <source>
        <dbReference type="Google" id="ProtNLM"/>
    </source>
</evidence>
<reference evidence="1 2" key="1">
    <citation type="submission" date="2022-06" db="EMBL/GenBank/DDBJ databases">
        <authorList>
            <person name="So Y."/>
        </authorList>
    </citation>
    <scope>NUCLEOTIDE SEQUENCE [LARGE SCALE GENOMIC DNA]</scope>
    <source>
        <strain evidence="1 2">STR3</strain>
    </source>
</reference>
<gene>
    <name evidence="1" type="ORF">NCI01_02845</name>
</gene>